<dbReference type="InterPro" id="IPR036291">
    <property type="entry name" value="NAD(P)-bd_dom_sf"/>
</dbReference>
<dbReference type="Gene3D" id="3.40.50.720">
    <property type="entry name" value="NAD(P)-binding Rossmann-like Domain"/>
    <property type="match status" value="1"/>
</dbReference>
<dbReference type="Pfam" id="PF01370">
    <property type="entry name" value="Epimerase"/>
    <property type="match status" value="1"/>
</dbReference>
<dbReference type="PANTHER" id="PTHR43245:SF58">
    <property type="entry name" value="BLL5923 PROTEIN"/>
    <property type="match status" value="1"/>
</dbReference>
<dbReference type="EMBL" id="PEGB01000019">
    <property type="protein sequence ID" value="RLU05662.1"/>
    <property type="molecule type" value="Genomic_DNA"/>
</dbReference>
<proteinExistence type="predicted"/>
<dbReference type="InterPro" id="IPR050177">
    <property type="entry name" value="Lipid_A_modif_metabolic_enz"/>
</dbReference>
<comment type="caution">
    <text evidence="3">The sequence shown here is derived from an EMBL/GenBank/DDBJ whole genome shotgun (WGS) entry which is preliminary data.</text>
</comment>
<reference evidence="4 5" key="1">
    <citation type="journal article" date="2018" name="Front. Microbiol.">
        <title>Discovery of Phloeophagus Beetles as a Source of Pseudomonas Strains That Produce Potentially New Bioactive Substances and Description of Pseudomonas bohemica sp. nov.</title>
        <authorList>
            <person name="Saati-Santamaria Z."/>
            <person name="Lopez-Mondejar R."/>
            <person name="Jimenez-Gomez A."/>
            <person name="Diez-Mendez A."/>
            <person name="Vetrovsky T."/>
            <person name="Igual J.M."/>
            <person name="Velazquez E."/>
            <person name="Kolarik M."/>
            <person name="Rivas R."/>
            <person name="Garcia-Fraile P."/>
        </authorList>
    </citation>
    <scope>NUCLEOTIDE SEQUENCE [LARGE SCALE GENOMIC DNA]</scope>
    <source>
        <strain evidence="3 5">A2-NA12</strain>
        <strain evidence="2 4">A2-NA13</strain>
    </source>
</reference>
<evidence type="ECO:0000259" key="1">
    <source>
        <dbReference type="Pfam" id="PF01370"/>
    </source>
</evidence>
<dbReference type="Proteomes" id="UP000282140">
    <property type="component" value="Unassembled WGS sequence"/>
</dbReference>
<evidence type="ECO:0000313" key="4">
    <source>
        <dbReference type="Proteomes" id="UP000282140"/>
    </source>
</evidence>
<dbReference type="Proteomes" id="UP000282672">
    <property type="component" value="Unassembled WGS sequence"/>
</dbReference>
<dbReference type="EMBL" id="PEGA01000004">
    <property type="protein sequence ID" value="RLU13670.1"/>
    <property type="molecule type" value="Genomic_DNA"/>
</dbReference>
<dbReference type="RefSeq" id="WP_121731551.1">
    <property type="nucleotide sequence ID" value="NZ_PEGA01000004.1"/>
</dbReference>
<sequence length="326" mass="34965">MDKKILITGATGFVGTALTKKIVAGSGKIIALTRTQETNLPAQVQVSVLHPDGLLASNIPFEGVQAVIHCAARVHVMNELSSDPLAEFRSVNVKFTLDLARLAAASGVKRFVFISSVKVNGEGTAHGKPYRADDIPAPLDPYGISKMEAEQGLRRIAEETGIEIVIIRPVLIYGPGVKANFRAMMTWLSKGIPLPLGAIRNKRSLVSIDNLVDLVLTCLKHPAAANQTFMVSDGEDVSTTELLRRMGVALRKPARLIPVPGAVLGMAASVLGRKDLAQRLNGSLQVDISKTCDLLGWRPVMSLDEGLSRTADAFKAKSDHLDAARH</sequence>
<dbReference type="SUPFAM" id="SSF51735">
    <property type="entry name" value="NAD(P)-binding Rossmann-fold domains"/>
    <property type="match status" value="1"/>
</dbReference>
<organism evidence="3 5">
    <name type="scientific">Pseudomonas prosekii</name>
    <dbReference type="NCBI Taxonomy" id="1148509"/>
    <lineage>
        <taxon>Bacteria</taxon>
        <taxon>Pseudomonadati</taxon>
        <taxon>Pseudomonadota</taxon>
        <taxon>Gammaproteobacteria</taxon>
        <taxon>Pseudomonadales</taxon>
        <taxon>Pseudomonadaceae</taxon>
        <taxon>Pseudomonas</taxon>
    </lineage>
</organism>
<evidence type="ECO:0000313" key="5">
    <source>
        <dbReference type="Proteomes" id="UP000282672"/>
    </source>
</evidence>
<evidence type="ECO:0000313" key="3">
    <source>
        <dbReference type="EMBL" id="RLU13670.1"/>
    </source>
</evidence>
<evidence type="ECO:0000313" key="2">
    <source>
        <dbReference type="EMBL" id="RLU05662.1"/>
    </source>
</evidence>
<dbReference type="AlphaFoldDB" id="A0A3L8D019"/>
<dbReference type="PANTHER" id="PTHR43245">
    <property type="entry name" value="BIFUNCTIONAL POLYMYXIN RESISTANCE PROTEIN ARNA"/>
    <property type="match status" value="1"/>
</dbReference>
<name>A0A3L8D019_9PSED</name>
<keyword evidence="4" id="KW-1185">Reference proteome</keyword>
<protein>
    <submittedName>
        <fullName evidence="3">NAD-dependent dehydratase</fullName>
    </submittedName>
</protein>
<dbReference type="InterPro" id="IPR001509">
    <property type="entry name" value="Epimerase_deHydtase"/>
</dbReference>
<gene>
    <name evidence="3" type="ORF">CS076_05990</name>
    <name evidence="2" type="ORF">CS078_23560</name>
</gene>
<accession>A0A3L8D019</accession>
<feature type="domain" description="NAD-dependent epimerase/dehydratase" evidence="1">
    <location>
        <begin position="5"/>
        <end position="226"/>
    </location>
</feature>
<dbReference type="CDD" id="cd05232">
    <property type="entry name" value="UDP_G4E_4_SDR_e"/>
    <property type="match status" value="1"/>
</dbReference>